<dbReference type="CDD" id="cd00326">
    <property type="entry name" value="alpha_CA"/>
    <property type="match status" value="1"/>
</dbReference>
<comment type="caution">
    <text evidence="6">The sequence shown here is derived from an EMBL/GenBank/DDBJ whole genome shotgun (WGS) entry which is preliminary data.</text>
</comment>
<comment type="function">
    <text evidence="4">Reversible hydration of carbon dioxide.</text>
</comment>
<dbReference type="PROSITE" id="PS51144">
    <property type="entry name" value="ALPHA_CA_2"/>
    <property type="match status" value="1"/>
</dbReference>
<evidence type="ECO:0000256" key="3">
    <source>
        <dbReference type="ARBA" id="ARBA00022833"/>
    </source>
</evidence>
<keyword evidence="3 4" id="KW-0862">Zinc</keyword>
<organism evidence="6 7">
    <name type="scientific">Lucilia cuprina</name>
    <name type="common">Green bottle fly</name>
    <name type="synonym">Australian sheep blowfly</name>
    <dbReference type="NCBI Taxonomy" id="7375"/>
    <lineage>
        <taxon>Eukaryota</taxon>
        <taxon>Metazoa</taxon>
        <taxon>Ecdysozoa</taxon>
        <taxon>Arthropoda</taxon>
        <taxon>Hexapoda</taxon>
        <taxon>Insecta</taxon>
        <taxon>Pterygota</taxon>
        <taxon>Neoptera</taxon>
        <taxon>Endopterygota</taxon>
        <taxon>Diptera</taxon>
        <taxon>Brachycera</taxon>
        <taxon>Muscomorpha</taxon>
        <taxon>Oestroidea</taxon>
        <taxon>Calliphoridae</taxon>
        <taxon>Luciliinae</taxon>
        <taxon>Lucilia</taxon>
    </lineage>
</organism>
<comment type="catalytic activity">
    <reaction evidence="4">
        <text>hydrogencarbonate + H(+) = CO2 + H2O</text>
        <dbReference type="Rhea" id="RHEA:10748"/>
        <dbReference type="ChEBI" id="CHEBI:15377"/>
        <dbReference type="ChEBI" id="CHEBI:15378"/>
        <dbReference type="ChEBI" id="CHEBI:16526"/>
        <dbReference type="ChEBI" id="CHEBI:17544"/>
        <dbReference type="EC" id="4.2.1.1"/>
    </reaction>
</comment>
<dbReference type="InterPro" id="IPR023561">
    <property type="entry name" value="Carbonic_anhydrase_a-class"/>
</dbReference>
<dbReference type="SUPFAM" id="SSF51069">
    <property type="entry name" value="Carbonic anhydrase"/>
    <property type="match status" value="1"/>
</dbReference>
<dbReference type="PROSITE" id="PS00162">
    <property type="entry name" value="ALPHA_CA_1"/>
    <property type="match status" value="1"/>
</dbReference>
<dbReference type="PANTHER" id="PTHR18952">
    <property type="entry name" value="CARBONIC ANHYDRASE"/>
    <property type="match status" value="1"/>
</dbReference>
<feature type="chain" id="PRO_5025094755" description="Carbonic anhydrase" evidence="4">
    <location>
        <begin position="20"/>
        <end position="333"/>
    </location>
</feature>
<comment type="cofactor">
    <cofactor evidence="4">
        <name>Zn(2+)</name>
        <dbReference type="ChEBI" id="CHEBI:29105"/>
    </cofactor>
</comment>
<evidence type="ECO:0000256" key="4">
    <source>
        <dbReference type="RuleBase" id="RU367011"/>
    </source>
</evidence>
<dbReference type="Pfam" id="PF00194">
    <property type="entry name" value="Carb_anhydrase"/>
    <property type="match status" value="1"/>
</dbReference>
<dbReference type="InterPro" id="IPR036398">
    <property type="entry name" value="CA_dom_sf"/>
</dbReference>
<gene>
    <name evidence="6" type="ORF">FF38_11652</name>
</gene>
<dbReference type="EMBL" id="JRES01000501">
    <property type="protein sequence ID" value="KNC30728.1"/>
    <property type="molecule type" value="Genomic_DNA"/>
</dbReference>
<feature type="domain" description="Alpha-carbonic anhydrase" evidence="5">
    <location>
        <begin position="20"/>
        <end position="291"/>
    </location>
</feature>
<evidence type="ECO:0000259" key="5">
    <source>
        <dbReference type="PROSITE" id="PS51144"/>
    </source>
</evidence>
<feature type="signal peptide" evidence="4">
    <location>
        <begin position="1"/>
        <end position="19"/>
    </location>
</feature>
<dbReference type="EC" id="4.2.1.1" evidence="4"/>
<dbReference type="GO" id="GO:0008270">
    <property type="term" value="F:zinc ion binding"/>
    <property type="evidence" value="ECO:0007669"/>
    <property type="project" value="UniProtKB-UniRule"/>
</dbReference>
<keyword evidence="7" id="KW-1185">Reference proteome</keyword>
<reference evidence="6 7" key="1">
    <citation type="journal article" date="2015" name="Nat. Commun.">
        <title>Lucilia cuprina genome unlocks parasitic fly biology to underpin future interventions.</title>
        <authorList>
            <person name="Anstead C.A."/>
            <person name="Korhonen P.K."/>
            <person name="Young N.D."/>
            <person name="Hall R.S."/>
            <person name="Jex A.R."/>
            <person name="Murali S.C."/>
            <person name="Hughes D.S."/>
            <person name="Lee S.F."/>
            <person name="Perry T."/>
            <person name="Stroehlein A.J."/>
            <person name="Ansell B.R."/>
            <person name="Breugelmans B."/>
            <person name="Hofmann A."/>
            <person name="Qu J."/>
            <person name="Dugan S."/>
            <person name="Lee S.L."/>
            <person name="Chao H."/>
            <person name="Dinh H."/>
            <person name="Han Y."/>
            <person name="Doddapaneni H.V."/>
            <person name="Worley K.C."/>
            <person name="Muzny D.M."/>
            <person name="Ioannidis P."/>
            <person name="Waterhouse R.M."/>
            <person name="Zdobnov E.M."/>
            <person name="James P.J."/>
            <person name="Bagnall N.H."/>
            <person name="Kotze A.C."/>
            <person name="Gibbs R.A."/>
            <person name="Richards S."/>
            <person name="Batterham P."/>
            <person name="Gasser R.B."/>
        </authorList>
    </citation>
    <scope>NUCLEOTIDE SEQUENCE [LARGE SCALE GENOMIC DNA]</scope>
    <source>
        <strain evidence="6 7">LS</strain>
        <tissue evidence="6">Full body</tissue>
    </source>
</reference>
<comment type="similarity">
    <text evidence="1 4">Belongs to the alpha-carbonic anhydrase family.</text>
</comment>
<dbReference type="OMA" id="WESSIIM"/>
<keyword evidence="4" id="KW-0732">Signal</keyword>
<dbReference type="STRING" id="7375.A0A0L0CE90"/>
<dbReference type="InterPro" id="IPR001148">
    <property type="entry name" value="CA_dom"/>
</dbReference>
<accession>A0A0L0CE90</accession>
<dbReference type="OrthoDB" id="429145at2759"/>
<dbReference type="GO" id="GO:0004089">
    <property type="term" value="F:carbonate dehydratase activity"/>
    <property type="evidence" value="ECO:0007669"/>
    <property type="project" value="UniProtKB-UniRule"/>
</dbReference>
<evidence type="ECO:0000256" key="1">
    <source>
        <dbReference type="ARBA" id="ARBA00010718"/>
    </source>
</evidence>
<protein>
    <recommendedName>
        <fullName evidence="4">Carbonic anhydrase</fullName>
        <ecNumber evidence="4">4.2.1.1</ecNumber>
    </recommendedName>
</protein>
<name>A0A0L0CE90_LUCCU</name>
<dbReference type="Proteomes" id="UP000037069">
    <property type="component" value="Unassembled WGS sequence"/>
</dbReference>
<dbReference type="SMART" id="SM01057">
    <property type="entry name" value="Carb_anhydrase"/>
    <property type="match status" value="1"/>
</dbReference>
<keyword evidence="4" id="KW-0456">Lyase</keyword>
<proteinExistence type="inferred from homology"/>
<dbReference type="InterPro" id="IPR018338">
    <property type="entry name" value="Carbonic_anhydrase_a-class_CS"/>
</dbReference>
<evidence type="ECO:0000313" key="6">
    <source>
        <dbReference type="EMBL" id="KNC30728.1"/>
    </source>
</evidence>
<dbReference type="AlphaFoldDB" id="A0A0L0CE90"/>
<dbReference type="Gene3D" id="3.10.200.10">
    <property type="entry name" value="Alpha carbonic anhydrase"/>
    <property type="match status" value="1"/>
</dbReference>
<dbReference type="GO" id="GO:0005737">
    <property type="term" value="C:cytoplasm"/>
    <property type="evidence" value="ECO:0007669"/>
    <property type="project" value="TreeGrafter"/>
</dbReference>
<dbReference type="PANTHER" id="PTHR18952:SF137">
    <property type="entry name" value="CARBONIC ANHYDRASE"/>
    <property type="match status" value="1"/>
</dbReference>
<evidence type="ECO:0000256" key="2">
    <source>
        <dbReference type="ARBA" id="ARBA00022723"/>
    </source>
</evidence>
<evidence type="ECO:0000313" key="7">
    <source>
        <dbReference type="Proteomes" id="UP000037069"/>
    </source>
</evidence>
<sequence>MEFSLSLLIVVAVLSFNKADDFDYRYQSKWYDVNDQCSYNRQSPIELSSEEAVITGDIPALRFYNYNLTYTKPVVASNNGHTANLQLPKPDGYIDSLWQIYDRFLPTISGGLLLDARFVTESVHFHWGSKDTHGSEHVINNQRYSMEMHILHRNTKYQTVEEAKKHTDGLAVLAVFYHVKPNQLTAFKGLEHIIDALVGIKEFNHSAQIENFTLSELLGDMSTLEFYTYQGSLTTPPCSQAVQWIVFPQVINISHNQIKHFRSLSDSHGKVLENNYRHLQPKGPRKVFYRQKHSLIDDVISSPNFWTVMDKLKPQPWESSIIMKALTNNNNNN</sequence>
<keyword evidence="2 4" id="KW-0479">Metal-binding</keyword>